<dbReference type="Pfam" id="PF00300">
    <property type="entry name" value="His_Phos_1"/>
    <property type="match status" value="1"/>
</dbReference>
<dbReference type="PIRSF" id="PIRSF000709">
    <property type="entry name" value="6PFK_2-Ptase"/>
    <property type="match status" value="1"/>
</dbReference>
<sequence>MKPGEGVNALMVRHGATDWNVQKRYLGRSDIPLNEAGRKQAEELGNRLAAAGVFCEAVYTSPLRRAQETAELLRSMVNEECPLIADERLMETDFGDLDGLTYDEALAKLGSRLTDWYDHAETSAPPGGTESLSDVLARMRSFMSDVASSGYKNVLIVSHGGPIRAWLAFSRGEPFWDIAIEPGQYCECGII</sequence>
<dbReference type="EMBL" id="SIRE01000010">
    <property type="protein sequence ID" value="TBL78288.1"/>
    <property type="molecule type" value="Genomic_DNA"/>
</dbReference>
<dbReference type="CDD" id="cd07067">
    <property type="entry name" value="HP_PGM_like"/>
    <property type="match status" value="1"/>
</dbReference>
<evidence type="ECO:0000256" key="3">
    <source>
        <dbReference type="ARBA" id="ARBA00023152"/>
    </source>
</evidence>
<keyword evidence="8" id="KW-1185">Reference proteome</keyword>
<evidence type="ECO:0000256" key="5">
    <source>
        <dbReference type="PIRSR" id="PIRSR613078-1"/>
    </source>
</evidence>
<dbReference type="SMART" id="SM00855">
    <property type="entry name" value="PGAM"/>
    <property type="match status" value="1"/>
</dbReference>
<dbReference type="InterPro" id="IPR013078">
    <property type="entry name" value="His_Pase_superF_clade-1"/>
</dbReference>
<feature type="binding site" evidence="6">
    <location>
        <begin position="13"/>
        <end position="20"/>
    </location>
    <ligand>
        <name>substrate</name>
    </ligand>
</feature>
<evidence type="ECO:0000313" key="8">
    <source>
        <dbReference type="Proteomes" id="UP000293142"/>
    </source>
</evidence>
<proteinExistence type="inferred from homology"/>
<comment type="caution">
    <text evidence="7">The sequence shown here is derived from an EMBL/GenBank/DDBJ whole genome shotgun (WGS) entry which is preliminary data.</text>
</comment>
<feature type="binding site" evidence="6">
    <location>
        <position position="65"/>
    </location>
    <ligand>
        <name>substrate</name>
    </ligand>
</feature>
<evidence type="ECO:0000313" key="7">
    <source>
        <dbReference type="EMBL" id="TBL78288.1"/>
    </source>
</evidence>
<keyword evidence="3" id="KW-0324">Glycolysis</keyword>
<dbReference type="GO" id="GO:0006096">
    <property type="term" value="P:glycolytic process"/>
    <property type="evidence" value="ECO:0007669"/>
    <property type="project" value="UniProtKB-KW"/>
</dbReference>
<gene>
    <name evidence="7" type="ORF">EYB31_15590</name>
</gene>
<dbReference type="Proteomes" id="UP000293142">
    <property type="component" value="Unassembled WGS sequence"/>
</dbReference>
<evidence type="ECO:0000256" key="2">
    <source>
        <dbReference type="ARBA" id="ARBA00012028"/>
    </source>
</evidence>
<dbReference type="GO" id="GO:0004619">
    <property type="term" value="F:phosphoglycerate mutase activity"/>
    <property type="evidence" value="ECO:0007669"/>
    <property type="project" value="UniProtKB-EC"/>
</dbReference>
<comment type="similarity">
    <text evidence="1">Belongs to the phosphoglycerate mutase family. BPG-dependent PGAM subfamily.</text>
</comment>
<dbReference type="SUPFAM" id="SSF53254">
    <property type="entry name" value="Phosphoglycerate mutase-like"/>
    <property type="match status" value="1"/>
</dbReference>
<dbReference type="EC" id="5.4.2.11" evidence="2"/>
<dbReference type="AlphaFoldDB" id="A0A4V2J478"/>
<protein>
    <recommendedName>
        <fullName evidence="2">phosphoglycerate mutase (2,3-diphosphoglycerate-dependent)</fullName>
        <ecNumber evidence="2">5.4.2.11</ecNumber>
    </recommendedName>
</protein>
<dbReference type="InterPro" id="IPR029033">
    <property type="entry name" value="His_PPase_superfam"/>
</dbReference>
<dbReference type="PANTHER" id="PTHR11931">
    <property type="entry name" value="PHOSPHOGLYCERATE MUTASE"/>
    <property type="match status" value="1"/>
</dbReference>
<evidence type="ECO:0000256" key="6">
    <source>
        <dbReference type="PIRSR" id="PIRSR613078-2"/>
    </source>
</evidence>
<dbReference type="RefSeq" id="WP_131014271.1">
    <property type="nucleotide sequence ID" value="NZ_SIRE01000010.1"/>
</dbReference>
<dbReference type="InterPro" id="IPR005952">
    <property type="entry name" value="Phosphogly_mut1"/>
</dbReference>
<name>A0A4V2J478_9BACL</name>
<dbReference type="Gene3D" id="3.40.50.1240">
    <property type="entry name" value="Phosphoglycerate mutase-like"/>
    <property type="match status" value="1"/>
</dbReference>
<keyword evidence="4" id="KW-0413">Isomerase</keyword>
<evidence type="ECO:0000256" key="4">
    <source>
        <dbReference type="ARBA" id="ARBA00023235"/>
    </source>
</evidence>
<organism evidence="7 8">
    <name type="scientific">Paenibacillus thalictri</name>
    <dbReference type="NCBI Taxonomy" id="2527873"/>
    <lineage>
        <taxon>Bacteria</taxon>
        <taxon>Bacillati</taxon>
        <taxon>Bacillota</taxon>
        <taxon>Bacilli</taxon>
        <taxon>Bacillales</taxon>
        <taxon>Paenibacillaceae</taxon>
        <taxon>Paenibacillus</taxon>
    </lineage>
</organism>
<accession>A0A4V2J478</accession>
<reference evidence="7 8" key="1">
    <citation type="submission" date="2019-02" db="EMBL/GenBank/DDBJ databases">
        <title>Paenibacillus sp. nov., isolated from surface-sterilized tissue of Thalictrum simplex L.</title>
        <authorList>
            <person name="Tuo L."/>
        </authorList>
    </citation>
    <scope>NUCLEOTIDE SEQUENCE [LARGE SCALE GENOMIC DNA]</scope>
    <source>
        <strain evidence="7 8">N2SHLJ1</strain>
    </source>
</reference>
<feature type="active site" description="Tele-phosphohistidine intermediate" evidence="5">
    <location>
        <position position="14"/>
    </location>
</feature>
<evidence type="ECO:0000256" key="1">
    <source>
        <dbReference type="ARBA" id="ARBA00006717"/>
    </source>
</evidence>
<dbReference type="OrthoDB" id="9783269at2"/>
<feature type="active site" description="Proton donor/acceptor" evidence="5">
    <location>
        <position position="91"/>
    </location>
</feature>